<dbReference type="EMBL" id="GBRH01173387">
    <property type="protein sequence ID" value="JAE24509.1"/>
    <property type="molecule type" value="Transcribed_RNA"/>
</dbReference>
<evidence type="ECO:0000313" key="1">
    <source>
        <dbReference type="EMBL" id="JAE24509.1"/>
    </source>
</evidence>
<sequence>MWLNSLVSHTIPISPHFDWDTIGAHRLAPFHTL</sequence>
<name>A0A0A9GM61_ARUDO</name>
<accession>A0A0A9GM61</accession>
<reference evidence="1" key="2">
    <citation type="journal article" date="2015" name="Data Brief">
        <title>Shoot transcriptome of the giant reed, Arundo donax.</title>
        <authorList>
            <person name="Barrero R.A."/>
            <person name="Guerrero F.D."/>
            <person name="Moolhuijzen P."/>
            <person name="Goolsby J.A."/>
            <person name="Tidwell J."/>
            <person name="Bellgard S.E."/>
            <person name="Bellgard M.I."/>
        </authorList>
    </citation>
    <scope>NUCLEOTIDE SEQUENCE</scope>
    <source>
        <tissue evidence="1">Shoot tissue taken approximately 20 cm above the soil surface</tissue>
    </source>
</reference>
<dbReference type="AlphaFoldDB" id="A0A0A9GM61"/>
<reference evidence="1" key="1">
    <citation type="submission" date="2014-09" db="EMBL/GenBank/DDBJ databases">
        <authorList>
            <person name="Magalhaes I.L.F."/>
            <person name="Oliveira U."/>
            <person name="Santos F.R."/>
            <person name="Vidigal T.H.D.A."/>
            <person name="Brescovit A.D."/>
            <person name="Santos A.J."/>
        </authorList>
    </citation>
    <scope>NUCLEOTIDE SEQUENCE</scope>
    <source>
        <tissue evidence="1">Shoot tissue taken approximately 20 cm above the soil surface</tissue>
    </source>
</reference>
<organism evidence="1">
    <name type="scientific">Arundo donax</name>
    <name type="common">Giant reed</name>
    <name type="synonym">Donax arundinaceus</name>
    <dbReference type="NCBI Taxonomy" id="35708"/>
    <lineage>
        <taxon>Eukaryota</taxon>
        <taxon>Viridiplantae</taxon>
        <taxon>Streptophyta</taxon>
        <taxon>Embryophyta</taxon>
        <taxon>Tracheophyta</taxon>
        <taxon>Spermatophyta</taxon>
        <taxon>Magnoliopsida</taxon>
        <taxon>Liliopsida</taxon>
        <taxon>Poales</taxon>
        <taxon>Poaceae</taxon>
        <taxon>PACMAD clade</taxon>
        <taxon>Arundinoideae</taxon>
        <taxon>Arundineae</taxon>
        <taxon>Arundo</taxon>
    </lineage>
</organism>
<proteinExistence type="predicted"/>
<protein>
    <submittedName>
        <fullName evidence="1">Uncharacterized protein</fullName>
    </submittedName>
</protein>